<feature type="transmembrane region" description="Helical" evidence="1">
    <location>
        <begin position="372"/>
        <end position="398"/>
    </location>
</feature>
<feature type="transmembrane region" description="Helical" evidence="1">
    <location>
        <begin position="23"/>
        <end position="51"/>
    </location>
</feature>
<name>A0ABV5GER8_9FLAO</name>
<dbReference type="InterPro" id="IPR043742">
    <property type="entry name" value="DUF5687"/>
</dbReference>
<keyword evidence="3" id="KW-1185">Reference proteome</keyword>
<evidence type="ECO:0000256" key="1">
    <source>
        <dbReference type="SAM" id="Phobius"/>
    </source>
</evidence>
<sequence>MFKHFIYLEWKAFFRSASFATNLALKIVMGFVAAYFMLIFIGAGVAVFFLLKEDLHLEPLATVNKYLIYYLVVDLVIRYFFQKMPVTNIKPLLNLPIKRDTIVHFSLGKTSISFFNILHAFFFIPFTIVLLTHGYGYQAILWHLGMMALIFANNFINVLLNNKDSVFYSLLAVVASLGLAQYYQLFDVTKYTQPFFQGMYSTYYLFLIPILLAIVTYYFSFDYFKKNLNLDTGLAKKSDEAKTEDFTWLNQFGTLGTFLKNDIKLLKRNKRSRTTVIMSFLFIFYGLLFFTNSIEAYNNPAMHVFAGIFVSGGFLFTFGQFVPSWDSAYYQLMMSQNIQYREYISSKWWLMVIGTLISTVLASFYLYFGLHIYLLIVVGALYNIGVNSHLVMLGGAFVKTPIDLTMANKAFGDKQAFNVKTMLISIPKLLVPMLLYALGFYLFSANVGLLFVALAGVLGFAFRNKVFAQIEKIYKTEKYETIAAYKQKN</sequence>
<dbReference type="RefSeq" id="WP_290286629.1">
    <property type="nucleotide sequence ID" value="NZ_JAUFQN010000019.1"/>
</dbReference>
<accession>A0ABV5GER8</accession>
<dbReference type="Pfam" id="PF18940">
    <property type="entry name" value="DUF5687"/>
    <property type="match status" value="1"/>
</dbReference>
<feature type="transmembrane region" description="Helical" evidence="1">
    <location>
        <begin position="203"/>
        <end position="221"/>
    </location>
</feature>
<feature type="transmembrane region" description="Helical" evidence="1">
    <location>
        <begin position="419"/>
        <end position="437"/>
    </location>
</feature>
<dbReference type="EMBL" id="JBHMFB010000016">
    <property type="protein sequence ID" value="MFB9089595.1"/>
    <property type="molecule type" value="Genomic_DNA"/>
</dbReference>
<feature type="transmembrane region" description="Helical" evidence="1">
    <location>
        <begin position="140"/>
        <end position="159"/>
    </location>
</feature>
<evidence type="ECO:0000313" key="2">
    <source>
        <dbReference type="EMBL" id="MFB9089595.1"/>
    </source>
</evidence>
<proteinExistence type="predicted"/>
<feature type="transmembrane region" description="Helical" evidence="1">
    <location>
        <begin position="166"/>
        <end position="183"/>
    </location>
</feature>
<feature type="transmembrane region" description="Helical" evidence="1">
    <location>
        <begin position="63"/>
        <end position="81"/>
    </location>
</feature>
<feature type="transmembrane region" description="Helical" evidence="1">
    <location>
        <begin position="274"/>
        <end position="292"/>
    </location>
</feature>
<keyword evidence="1" id="KW-0812">Transmembrane</keyword>
<protein>
    <submittedName>
        <fullName evidence="2">DUF5687 family protein</fullName>
    </submittedName>
</protein>
<organism evidence="2 3">
    <name type="scientific">Flavobacterium paronense</name>
    <dbReference type="NCBI Taxonomy" id="1392775"/>
    <lineage>
        <taxon>Bacteria</taxon>
        <taxon>Pseudomonadati</taxon>
        <taxon>Bacteroidota</taxon>
        <taxon>Flavobacteriia</taxon>
        <taxon>Flavobacteriales</taxon>
        <taxon>Flavobacteriaceae</taxon>
        <taxon>Flavobacterium</taxon>
    </lineage>
</organism>
<keyword evidence="1" id="KW-0472">Membrane</keyword>
<keyword evidence="1" id="KW-1133">Transmembrane helix</keyword>
<comment type="caution">
    <text evidence="2">The sequence shown here is derived from an EMBL/GenBank/DDBJ whole genome shotgun (WGS) entry which is preliminary data.</text>
</comment>
<feature type="transmembrane region" description="Helical" evidence="1">
    <location>
        <begin position="304"/>
        <end position="325"/>
    </location>
</feature>
<feature type="transmembrane region" description="Helical" evidence="1">
    <location>
        <begin position="443"/>
        <end position="462"/>
    </location>
</feature>
<feature type="transmembrane region" description="Helical" evidence="1">
    <location>
        <begin position="346"/>
        <end position="366"/>
    </location>
</feature>
<dbReference type="Proteomes" id="UP001589576">
    <property type="component" value="Unassembled WGS sequence"/>
</dbReference>
<reference evidence="2 3" key="1">
    <citation type="submission" date="2024-09" db="EMBL/GenBank/DDBJ databases">
        <authorList>
            <person name="Sun Q."/>
            <person name="Mori K."/>
        </authorList>
    </citation>
    <scope>NUCLEOTIDE SEQUENCE [LARGE SCALE GENOMIC DNA]</scope>
    <source>
        <strain evidence="2 3">CECT 8460</strain>
    </source>
</reference>
<evidence type="ECO:0000313" key="3">
    <source>
        <dbReference type="Proteomes" id="UP001589576"/>
    </source>
</evidence>
<gene>
    <name evidence="2" type="ORF">ACFFUU_08290</name>
</gene>